<dbReference type="SUPFAM" id="SSF53850">
    <property type="entry name" value="Periplasmic binding protein-like II"/>
    <property type="match status" value="1"/>
</dbReference>
<evidence type="ECO:0000313" key="9">
    <source>
        <dbReference type="Proteomes" id="UP000218598"/>
    </source>
</evidence>
<accession>A0A2A3YH14</accession>
<dbReference type="PANTHER" id="PTHR43649:SF28">
    <property type="entry name" value="BINDING PROTEIN COMPONENT OF ABC SUGAR TRANSPORTER-RELATED"/>
    <property type="match status" value="1"/>
</dbReference>
<dbReference type="Gene3D" id="3.40.190.10">
    <property type="entry name" value="Periplasmic binding protein-like II"/>
    <property type="match status" value="2"/>
</dbReference>
<comment type="subcellular location">
    <subcellularLocation>
        <location evidence="1">Cell envelope</location>
    </subcellularLocation>
</comment>
<reference evidence="8 9" key="1">
    <citation type="journal article" date="2017" name="Elife">
        <title>Extensive horizontal gene transfer in cheese-associated bacteria.</title>
        <authorList>
            <person name="Bonham K.S."/>
            <person name="Wolfe B.E."/>
            <person name="Dutton R.J."/>
        </authorList>
    </citation>
    <scope>NUCLEOTIDE SEQUENCE [LARGE SCALE GENOMIC DNA]</scope>
    <source>
        <strain evidence="8 9">341_9</strain>
    </source>
</reference>
<evidence type="ECO:0000256" key="7">
    <source>
        <dbReference type="SAM" id="SignalP"/>
    </source>
</evidence>
<dbReference type="PROSITE" id="PS51257">
    <property type="entry name" value="PROKAR_LIPOPROTEIN"/>
    <property type="match status" value="1"/>
</dbReference>
<proteinExistence type="inferred from homology"/>
<comment type="caution">
    <text evidence="8">The sequence shown here is derived from an EMBL/GenBank/DDBJ whole genome shotgun (WGS) entry which is preliminary data.</text>
</comment>
<dbReference type="Pfam" id="PF01547">
    <property type="entry name" value="SBP_bac_1"/>
    <property type="match status" value="1"/>
</dbReference>
<gene>
    <name evidence="8" type="ORF">CIK66_13675</name>
</gene>
<comment type="function">
    <text evidence="5">Part of a binding-protein-dependent transport system for a sugar.</text>
</comment>
<dbReference type="OrthoDB" id="5580590at2"/>
<name>A0A2A3YH14_9MICO</name>
<protein>
    <recommendedName>
        <fullName evidence="6">Probable sugar-binding periplasmic protein</fullName>
    </recommendedName>
</protein>
<evidence type="ECO:0000256" key="4">
    <source>
        <dbReference type="ARBA" id="ARBA00022729"/>
    </source>
</evidence>
<keyword evidence="3" id="KW-0813">Transport</keyword>
<evidence type="ECO:0000256" key="1">
    <source>
        <dbReference type="ARBA" id="ARBA00004196"/>
    </source>
</evidence>
<keyword evidence="9" id="KW-1185">Reference proteome</keyword>
<sequence length="429" mass="44830">MRRRNFLLLSGTGLAATGLAACGSSGGSGSDGGGGGSDVEVFTWWAQGSEKAGLDALMEQFEKDYPDLTFVNGSVAGGAGSAAKDMLQSRLQAGDPPDTFQAHAGLELADYIDAGQLEDVSSLYEEYGLTEAFPDDLVQLLTVEDEIYSVPSNIHRSNVVWTNTALLEAAGIDPSAVPADVDAFIADVEKAAASGVTGLSVGTTWTQVNLLEAILMADLGSAGYNGLWDGGTDWSGKDVTTALEHFSALMELTNSDRDGLDWTDATQQQIDGTAAYNVMGDWAVASFQQAEWTDGEDFGYYPLAGGDEKIFSFLADSFTLPVGAPNPDGAKAWLDTISSQEGQLAFSLAKGSIPARTDVDTADFPAYQQTAIESYAADTICSSLAHGAATPVAWLNQISDATSKFTTGASDVAGYQEELATIAESNTSA</sequence>
<evidence type="ECO:0000256" key="5">
    <source>
        <dbReference type="ARBA" id="ARBA00049629"/>
    </source>
</evidence>
<evidence type="ECO:0000256" key="3">
    <source>
        <dbReference type="ARBA" id="ARBA00022448"/>
    </source>
</evidence>
<evidence type="ECO:0000256" key="6">
    <source>
        <dbReference type="ARBA" id="ARBA00049753"/>
    </source>
</evidence>
<dbReference type="PANTHER" id="PTHR43649">
    <property type="entry name" value="ARABINOSE-BINDING PROTEIN-RELATED"/>
    <property type="match status" value="1"/>
</dbReference>
<dbReference type="GO" id="GO:0030313">
    <property type="term" value="C:cell envelope"/>
    <property type="evidence" value="ECO:0007669"/>
    <property type="project" value="UniProtKB-SubCell"/>
</dbReference>
<feature type="signal peptide" evidence="7">
    <location>
        <begin position="1"/>
        <end position="20"/>
    </location>
</feature>
<dbReference type="InterPro" id="IPR050490">
    <property type="entry name" value="Bact_solute-bd_prot1"/>
</dbReference>
<dbReference type="AlphaFoldDB" id="A0A2A3YH14"/>
<dbReference type="InterPro" id="IPR006059">
    <property type="entry name" value="SBP"/>
</dbReference>
<dbReference type="Proteomes" id="UP000218598">
    <property type="component" value="Unassembled WGS sequence"/>
</dbReference>
<dbReference type="RefSeq" id="WP_096197503.1">
    <property type="nucleotide sequence ID" value="NZ_NRGR01000021.1"/>
</dbReference>
<evidence type="ECO:0000256" key="2">
    <source>
        <dbReference type="ARBA" id="ARBA00008520"/>
    </source>
</evidence>
<organism evidence="8 9">
    <name type="scientific">Brachybacterium alimentarium</name>
    <dbReference type="NCBI Taxonomy" id="47845"/>
    <lineage>
        <taxon>Bacteria</taxon>
        <taxon>Bacillati</taxon>
        <taxon>Actinomycetota</taxon>
        <taxon>Actinomycetes</taxon>
        <taxon>Micrococcales</taxon>
        <taxon>Dermabacteraceae</taxon>
        <taxon>Brachybacterium</taxon>
    </lineage>
</organism>
<feature type="chain" id="PRO_5012810837" description="Probable sugar-binding periplasmic protein" evidence="7">
    <location>
        <begin position="21"/>
        <end position="429"/>
    </location>
</feature>
<dbReference type="EMBL" id="NRGR01000021">
    <property type="protein sequence ID" value="PCC38613.1"/>
    <property type="molecule type" value="Genomic_DNA"/>
</dbReference>
<keyword evidence="4 7" id="KW-0732">Signal</keyword>
<comment type="similarity">
    <text evidence="2">Belongs to the bacterial solute-binding protein 1 family.</text>
</comment>
<evidence type="ECO:0000313" key="8">
    <source>
        <dbReference type="EMBL" id="PCC38613.1"/>
    </source>
</evidence>